<gene>
    <name evidence="8" type="ORF">MUB52_08885</name>
</gene>
<proteinExistence type="inferred from homology"/>
<feature type="transmembrane region" description="Helical" evidence="6">
    <location>
        <begin position="7"/>
        <end position="27"/>
    </location>
</feature>
<comment type="subcellular location">
    <subcellularLocation>
        <location evidence="1">Membrane</location>
        <topology evidence="1">Multi-pass membrane protein</topology>
    </subcellularLocation>
</comment>
<keyword evidence="4 6" id="KW-1133">Transmembrane helix</keyword>
<evidence type="ECO:0000256" key="4">
    <source>
        <dbReference type="ARBA" id="ARBA00022989"/>
    </source>
</evidence>
<comment type="similarity">
    <text evidence="2">Belongs to the GtrA family.</text>
</comment>
<organism evidence="8 9">
    <name type="scientific">Roseobacter sinensis</name>
    <dbReference type="NCBI Taxonomy" id="2931391"/>
    <lineage>
        <taxon>Bacteria</taxon>
        <taxon>Pseudomonadati</taxon>
        <taxon>Pseudomonadota</taxon>
        <taxon>Alphaproteobacteria</taxon>
        <taxon>Rhodobacterales</taxon>
        <taxon>Roseobacteraceae</taxon>
        <taxon>Roseobacter</taxon>
    </lineage>
</organism>
<feature type="transmembrane region" description="Helical" evidence="6">
    <location>
        <begin position="33"/>
        <end position="53"/>
    </location>
</feature>
<feature type="transmembrane region" description="Helical" evidence="6">
    <location>
        <begin position="65"/>
        <end position="86"/>
    </location>
</feature>
<evidence type="ECO:0000256" key="5">
    <source>
        <dbReference type="ARBA" id="ARBA00023136"/>
    </source>
</evidence>
<feature type="transmembrane region" description="Helical" evidence="6">
    <location>
        <begin position="98"/>
        <end position="119"/>
    </location>
</feature>
<comment type="caution">
    <text evidence="8">The sequence shown here is derived from an EMBL/GenBank/DDBJ whole genome shotgun (WGS) entry which is preliminary data.</text>
</comment>
<dbReference type="InterPro" id="IPR051401">
    <property type="entry name" value="GtrA_CellWall_Glycosyl"/>
</dbReference>
<keyword evidence="5 6" id="KW-0472">Membrane</keyword>
<dbReference type="PANTHER" id="PTHR38459">
    <property type="entry name" value="PROPHAGE BACTOPRENOL-LINKED GLUCOSE TRANSLOCASE HOMOLOG"/>
    <property type="match status" value="1"/>
</dbReference>
<evidence type="ECO:0000256" key="3">
    <source>
        <dbReference type="ARBA" id="ARBA00022692"/>
    </source>
</evidence>
<evidence type="ECO:0000256" key="2">
    <source>
        <dbReference type="ARBA" id="ARBA00009399"/>
    </source>
</evidence>
<dbReference type="EMBL" id="JALIEB010000004">
    <property type="protein sequence ID" value="MCV3271541.1"/>
    <property type="molecule type" value="Genomic_DNA"/>
</dbReference>
<dbReference type="Pfam" id="PF04138">
    <property type="entry name" value="GtrA_DPMS_TM"/>
    <property type="match status" value="1"/>
</dbReference>
<feature type="domain" description="GtrA/DPMS transmembrane" evidence="7">
    <location>
        <begin position="5"/>
        <end position="118"/>
    </location>
</feature>
<sequence>MQMLRFALIGGLVALSYLLLYLGFLALDLSRGWANTLAFGLAICLQYAGQAGFTFRKRLLDNVQMARFGAMVGLGFVTSALITGWLAPSLALPDWAAALMVTVVLPVQNYIVMSAWVFAGHKVGGTPL</sequence>
<accession>A0ABT3BD86</accession>
<evidence type="ECO:0000256" key="6">
    <source>
        <dbReference type="SAM" id="Phobius"/>
    </source>
</evidence>
<evidence type="ECO:0000313" key="8">
    <source>
        <dbReference type="EMBL" id="MCV3271541.1"/>
    </source>
</evidence>
<name>A0ABT3BD86_9RHOB</name>
<evidence type="ECO:0000313" key="9">
    <source>
        <dbReference type="Proteomes" id="UP001208690"/>
    </source>
</evidence>
<evidence type="ECO:0000259" key="7">
    <source>
        <dbReference type="Pfam" id="PF04138"/>
    </source>
</evidence>
<dbReference type="Proteomes" id="UP001208690">
    <property type="component" value="Unassembled WGS sequence"/>
</dbReference>
<keyword evidence="3 6" id="KW-0812">Transmembrane</keyword>
<reference evidence="8 9" key="1">
    <citation type="submission" date="2022-04" db="EMBL/GenBank/DDBJ databases">
        <title>Roseobacter sp. WL0113 is a bacterium isolated from neritic sediment.</title>
        <authorList>
            <person name="Wang L."/>
            <person name="He W."/>
            <person name="Zhang D.-F."/>
        </authorList>
    </citation>
    <scope>NUCLEOTIDE SEQUENCE [LARGE SCALE GENOMIC DNA]</scope>
    <source>
        <strain evidence="8 9">WL0113</strain>
    </source>
</reference>
<keyword evidence="9" id="KW-1185">Reference proteome</keyword>
<protein>
    <submittedName>
        <fullName evidence="8">GtrA family protein</fullName>
    </submittedName>
</protein>
<dbReference type="InterPro" id="IPR007267">
    <property type="entry name" value="GtrA_DPMS_TM"/>
</dbReference>
<evidence type="ECO:0000256" key="1">
    <source>
        <dbReference type="ARBA" id="ARBA00004141"/>
    </source>
</evidence>
<dbReference type="PANTHER" id="PTHR38459:SF1">
    <property type="entry name" value="PROPHAGE BACTOPRENOL-LINKED GLUCOSE TRANSLOCASE HOMOLOG"/>
    <property type="match status" value="1"/>
</dbReference>
<dbReference type="RefSeq" id="WP_263843857.1">
    <property type="nucleotide sequence ID" value="NZ_JALIEB010000004.1"/>
</dbReference>